<dbReference type="SUPFAM" id="SSF144232">
    <property type="entry name" value="HIT/MYND zinc finger-like"/>
    <property type="match status" value="1"/>
</dbReference>
<dbReference type="InterPro" id="IPR002893">
    <property type="entry name" value="Znf_MYND"/>
</dbReference>
<proteinExistence type="predicted"/>
<protein>
    <recommendedName>
        <fullName evidence="4">MYND-type domain-containing protein</fullName>
    </recommendedName>
</protein>
<reference evidence="5" key="1">
    <citation type="submission" date="2021-01" db="EMBL/GenBank/DDBJ databases">
        <authorList>
            <person name="Kaushik A."/>
        </authorList>
    </citation>
    <scope>NUCLEOTIDE SEQUENCE</scope>
    <source>
        <strain evidence="5">AG1-1C</strain>
    </source>
</reference>
<evidence type="ECO:0000256" key="2">
    <source>
        <dbReference type="ARBA" id="ARBA00022771"/>
    </source>
</evidence>
<keyword evidence="1" id="KW-0479">Metal-binding</keyword>
<keyword evidence="2" id="KW-0863">Zinc-finger</keyword>
<gene>
    <name evidence="5" type="ORF">RDB_LOCUS71977</name>
</gene>
<comment type="caution">
    <text evidence="5">The sequence shown here is derived from an EMBL/GenBank/DDBJ whole genome shotgun (WGS) entry which is preliminary data.</text>
</comment>
<evidence type="ECO:0000256" key="3">
    <source>
        <dbReference type="ARBA" id="ARBA00022833"/>
    </source>
</evidence>
<name>A0A8H2X0J8_9AGAM</name>
<evidence type="ECO:0000313" key="5">
    <source>
        <dbReference type="EMBL" id="CAE6413254.1"/>
    </source>
</evidence>
<evidence type="ECO:0000313" key="6">
    <source>
        <dbReference type="Proteomes" id="UP000663846"/>
    </source>
</evidence>
<feature type="domain" description="MYND-type" evidence="4">
    <location>
        <begin position="5"/>
        <end position="28"/>
    </location>
</feature>
<dbReference type="EMBL" id="CAJMWS010000314">
    <property type="protein sequence ID" value="CAE6413254.1"/>
    <property type="molecule type" value="Genomic_DNA"/>
</dbReference>
<organism evidence="5 6">
    <name type="scientific">Rhizoctonia solani</name>
    <dbReference type="NCBI Taxonomy" id="456999"/>
    <lineage>
        <taxon>Eukaryota</taxon>
        <taxon>Fungi</taxon>
        <taxon>Dikarya</taxon>
        <taxon>Basidiomycota</taxon>
        <taxon>Agaricomycotina</taxon>
        <taxon>Agaricomycetes</taxon>
        <taxon>Cantharellales</taxon>
        <taxon>Ceratobasidiaceae</taxon>
        <taxon>Rhizoctonia</taxon>
    </lineage>
</organism>
<evidence type="ECO:0000259" key="4">
    <source>
        <dbReference type="Pfam" id="PF01753"/>
    </source>
</evidence>
<dbReference type="GO" id="GO:0008270">
    <property type="term" value="F:zinc ion binding"/>
    <property type="evidence" value="ECO:0007669"/>
    <property type="project" value="UniProtKB-KW"/>
</dbReference>
<sequence>MNAQSCNNEAYCTDACQESDWPAHHLVCAPSLTSPPPGSIIVKGETVMGLAFLTGQNQPQRLGVAIYTYALPSGNSRSYPAFESNPALNIGERPGHTLCLRDIGGSTLSFPYAIFFRRNFLNDGSALNGGIMRLNADISYPWAGNIVVLKFNGSRRQGYRDIDFSDLPTIAQFFRTYSP</sequence>
<evidence type="ECO:0000256" key="1">
    <source>
        <dbReference type="ARBA" id="ARBA00022723"/>
    </source>
</evidence>
<accession>A0A8H2X0J8</accession>
<dbReference type="Pfam" id="PF01753">
    <property type="entry name" value="zf-MYND"/>
    <property type="match status" value="1"/>
</dbReference>
<dbReference type="Gene3D" id="6.10.140.2220">
    <property type="match status" value="1"/>
</dbReference>
<dbReference type="AlphaFoldDB" id="A0A8H2X0J8"/>
<dbReference type="Proteomes" id="UP000663846">
    <property type="component" value="Unassembled WGS sequence"/>
</dbReference>
<keyword evidence="3" id="KW-0862">Zinc</keyword>